<dbReference type="Proteomes" id="UP001301152">
    <property type="component" value="Unassembled WGS sequence"/>
</dbReference>
<accession>A0ABT3QDF4</accession>
<protein>
    <recommendedName>
        <fullName evidence="4">Lipoprotein</fullName>
    </recommendedName>
</protein>
<evidence type="ECO:0000313" key="3">
    <source>
        <dbReference type="Proteomes" id="UP001301152"/>
    </source>
</evidence>
<keyword evidence="3" id="KW-1185">Reference proteome</keyword>
<proteinExistence type="predicted"/>
<feature type="chain" id="PRO_5046391707" description="Lipoprotein" evidence="1">
    <location>
        <begin position="18"/>
        <end position="125"/>
    </location>
</feature>
<keyword evidence="1" id="KW-0732">Signal</keyword>
<evidence type="ECO:0000313" key="2">
    <source>
        <dbReference type="EMBL" id="MCX2563333.1"/>
    </source>
</evidence>
<dbReference type="PROSITE" id="PS51257">
    <property type="entry name" value="PROKAR_LIPOPROTEIN"/>
    <property type="match status" value="1"/>
</dbReference>
<evidence type="ECO:0008006" key="4">
    <source>
        <dbReference type="Google" id="ProtNLM"/>
    </source>
</evidence>
<organism evidence="2 3">
    <name type="scientific">Acetobacter thailandicus</name>
    <dbReference type="NCBI Taxonomy" id="1502842"/>
    <lineage>
        <taxon>Bacteria</taxon>
        <taxon>Pseudomonadati</taxon>
        <taxon>Pseudomonadota</taxon>
        <taxon>Alphaproteobacteria</taxon>
        <taxon>Acetobacterales</taxon>
        <taxon>Acetobacteraceae</taxon>
        <taxon>Acetobacter</taxon>
    </lineage>
</organism>
<gene>
    <name evidence="2" type="ORF">OQ497_05065</name>
</gene>
<feature type="signal peptide" evidence="1">
    <location>
        <begin position="1"/>
        <end position="17"/>
    </location>
</feature>
<comment type="caution">
    <text evidence="2">The sequence shown here is derived from an EMBL/GenBank/DDBJ whole genome shotgun (WGS) entry which is preliminary data.</text>
</comment>
<dbReference type="RefSeq" id="WP_086555359.1">
    <property type="nucleotide sequence ID" value="NZ_JAERKX010000002.1"/>
</dbReference>
<dbReference type="EMBL" id="JAPIUZ010000002">
    <property type="protein sequence ID" value="MCX2563333.1"/>
    <property type="molecule type" value="Genomic_DNA"/>
</dbReference>
<name>A0ABT3QDF4_9PROT</name>
<sequence length="125" mass="12979">MKKALLLLPLLAVTACASTSQGKLRQAVYDMDSAYHILANPMPDVMAGKVPGVTLTDTQKSLVKRASQTVFNELSTLNTSVQNGDSITETAVAAAQTDLASFTACWSGVKTGTTPAECTALAGSK</sequence>
<evidence type="ECO:0000256" key="1">
    <source>
        <dbReference type="SAM" id="SignalP"/>
    </source>
</evidence>
<reference evidence="2 3" key="1">
    <citation type="submission" date="2022-11" db="EMBL/GenBank/DDBJ databases">
        <title>Genome sequencing of Acetobacter type strain.</title>
        <authorList>
            <person name="Heo J."/>
            <person name="Lee D."/>
            <person name="Han B.-H."/>
            <person name="Hong S.-B."/>
            <person name="Kwon S.-W."/>
        </authorList>
    </citation>
    <scope>NUCLEOTIDE SEQUENCE [LARGE SCALE GENOMIC DNA]</scope>
    <source>
        <strain evidence="2 3">KACC 21253</strain>
    </source>
</reference>